<gene>
    <name evidence="3" type="primary">20201836</name>
    <name evidence="2" type="ORF">HELRODRAFT_167177</name>
</gene>
<proteinExistence type="predicted"/>
<dbReference type="EMBL" id="KB095858">
    <property type="protein sequence ID" value="ESO10684.1"/>
    <property type="molecule type" value="Genomic_DNA"/>
</dbReference>
<dbReference type="InParanoid" id="T1EZ36"/>
<sequence length="135" mass="15259">MAEGLKSLKYSNKKWLSWLPARSFVIGCLGQRGKWLTSRKRVHIVVLSNEKRGELLHQHPPHLPDIKFQTSGQNSGTWLMTSVILLVGSALLTTVSLLESADEDDEEDDDDDVEDKRDGYDDKPGRGLEWDGRLN</sequence>
<evidence type="ECO:0000313" key="4">
    <source>
        <dbReference type="Proteomes" id="UP000015101"/>
    </source>
</evidence>
<dbReference type="EMBL" id="AMQM01002705">
    <property type="status" value="NOT_ANNOTATED_CDS"/>
    <property type="molecule type" value="Genomic_DNA"/>
</dbReference>
<dbReference type="KEGG" id="hro:HELRODRAFT_167177"/>
<feature type="compositionally biased region" description="Basic and acidic residues" evidence="1">
    <location>
        <begin position="114"/>
        <end position="135"/>
    </location>
</feature>
<evidence type="ECO:0000256" key="1">
    <source>
        <dbReference type="SAM" id="MobiDB-lite"/>
    </source>
</evidence>
<evidence type="ECO:0000313" key="2">
    <source>
        <dbReference type="EMBL" id="ESO10684.1"/>
    </source>
</evidence>
<dbReference type="CTD" id="20201836"/>
<dbReference type="RefSeq" id="XP_009010953.1">
    <property type="nucleotide sequence ID" value="XM_009012705.1"/>
</dbReference>
<evidence type="ECO:0000313" key="3">
    <source>
        <dbReference type="EnsemblMetazoa" id="HelroP167177"/>
    </source>
</evidence>
<dbReference type="AlphaFoldDB" id="T1EZ36"/>
<name>T1EZ36_HELRO</name>
<dbReference type="HOGENOM" id="CLU_1887983_0_0_1"/>
<dbReference type="Proteomes" id="UP000015101">
    <property type="component" value="Unassembled WGS sequence"/>
</dbReference>
<dbReference type="EMBL" id="AMQM01002704">
    <property type="status" value="NOT_ANNOTATED_CDS"/>
    <property type="molecule type" value="Genomic_DNA"/>
</dbReference>
<protein>
    <submittedName>
        <fullName evidence="2 3">Uncharacterized protein</fullName>
    </submittedName>
</protein>
<reference evidence="2 4" key="2">
    <citation type="journal article" date="2013" name="Nature">
        <title>Insights into bilaterian evolution from three spiralian genomes.</title>
        <authorList>
            <person name="Simakov O."/>
            <person name="Marletaz F."/>
            <person name="Cho S.J."/>
            <person name="Edsinger-Gonzales E."/>
            <person name="Havlak P."/>
            <person name="Hellsten U."/>
            <person name="Kuo D.H."/>
            <person name="Larsson T."/>
            <person name="Lv J."/>
            <person name="Arendt D."/>
            <person name="Savage R."/>
            <person name="Osoegawa K."/>
            <person name="de Jong P."/>
            <person name="Grimwood J."/>
            <person name="Chapman J.A."/>
            <person name="Shapiro H."/>
            <person name="Aerts A."/>
            <person name="Otillar R.P."/>
            <person name="Terry A.Y."/>
            <person name="Boore J.L."/>
            <person name="Grigoriev I.V."/>
            <person name="Lindberg D.R."/>
            <person name="Seaver E.C."/>
            <person name="Weisblat D.A."/>
            <person name="Putnam N.H."/>
            <person name="Rokhsar D.S."/>
        </authorList>
    </citation>
    <scope>NUCLEOTIDE SEQUENCE</scope>
</reference>
<reference evidence="4" key="1">
    <citation type="submission" date="2012-12" db="EMBL/GenBank/DDBJ databases">
        <authorList>
            <person name="Hellsten U."/>
            <person name="Grimwood J."/>
            <person name="Chapman J.A."/>
            <person name="Shapiro H."/>
            <person name="Aerts A."/>
            <person name="Otillar R.P."/>
            <person name="Terry A.Y."/>
            <person name="Boore J.L."/>
            <person name="Simakov O."/>
            <person name="Marletaz F."/>
            <person name="Cho S.-J."/>
            <person name="Edsinger-Gonzales E."/>
            <person name="Havlak P."/>
            <person name="Kuo D.-H."/>
            <person name="Larsson T."/>
            <person name="Lv J."/>
            <person name="Arendt D."/>
            <person name="Savage R."/>
            <person name="Osoegawa K."/>
            <person name="de Jong P."/>
            <person name="Lindberg D.R."/>
            <person name="Seaver E.C."/>
            <person name="Weisblat D.A."/>
            <person name="Putnam N.H."/>
            <person name="Grigoriev I.V."/>
            <person name="Rokhsar D.S."/>
        </authorList>
    </citation>
    <scope>NUCLEOTIDE SEQUENCE</scope>
</reference>
<feature type="compositionally biased region" description="Acidic residues" evidence="1">
    <location>
        <begin position="100"/>
        <end position="113"/>
    </location>
</feature>
<dbReference type="EnsemblMetazoa" id="HelroT167177">
    <property type="protein sequence ID" value="HelroP167177"/>
    <property type="gene ID" value="HelroG167177"/>
</dbReference>
<accession>T1EZ36</accession>
<organism evidence="3 4">
    <name type="scientific">Helobdella robusta</name>
    <name type="common">Californian leech</name>
    <dbReference type="NCBI Taxonomy" id="6412"/>
    <lineage>
        <taxon>Eukaryota</taxon>
        <taxon>Metazoa</taxon>
        <taxon>Spiralia</taxon>
        <taxon>Lophotrochozoa</taxon>
        <taxon>Annelida</taxon>
        <taxon>Clitellata</taxon>
        <taxon>Hirudinea</taxon>
        <taxon>Rhynchobdellida</taxon>
        <taxon>Glossiphoniidae</taxon>
        <taxon>Helobdella</taxon>
    </lineage>
</organism>
<reference evidence="3" key="3">
    <citation type="submission" date="2015-06" db="UniProtKB">
        <authorList>
            <consortium name="EnsemblMetazoa"/>
        </authorList>
    </citation>
    <scope>IDENTIFICATION</scope>
</reference>
<feature type="region of interest" description="Disordered" evidence="1">
    <location>
        <begin position="100"/>
        <end position="135"/>
    </location>
</feature>
<dbReference type="GeneID" id="20201836"/>
<keyword evidence="4" id="KW-1185">Reference proteome</keyword>